<comment type="caution">
    <text evidence="3">The sequence shown here is derived from an EMBL/GenBank/DDBJ whole genome shotgun (WGS) entry which is preliminary data.</text>
</comment>
<feature type="transmembrane region" description="Helical" evidence="2">
    <location>
        <begin position="83"/>
        <end position="103"/>
    </location>
</feature>
<keyword evidence="2" id="KW-0812">Transmembrane</keyword>
<name>A0A9P6M8E5_9FUNG</name>
<accession>A0A9P6M8E5</accession>
<feature type="compositionally biased region" description="Basic and acidic residues" evidence="1">
    <location>
        <begin position="15"/>
        <end position="28"/>
    </location>
</feature>
<reference evidence="3" key="1">
    <citation type="journal article" date="2020" name="Fungal Divers.">
        <title>Resolving the Mortierellaceae phylogeny through synthesis of multi-gene phylogenetics and phylogenomics.</title>
        <authorList>
            <person name="Vandepol N."/>
            <person name="Liber J."/>
            <person name="Desiro A."/>
            <person name="Na H."/>
            <person name="Kennedy M."/>
            <person name="Barry K."/>
            <person name="Grigoriev I.V."/>
            <person name="Miller A.N."/>
            <person name="O'Donnell K."/>
            <person name="Stajich J.E."/>
            <person name="Bonito G."/>
        </authorList>
    </citation>
    <scope>NUCLEOTIDE SEQUENCE</scope>
    <source>
        <strain evidence="3">MES-2147</strain>
    </source>
</reference>
<organism evidence="3 4">
    <name type="scientific">Modicella reniformis</name>
    <dbReference type="NCBI Taxonomy" id="1440133"/>
    <lineage>
        <taxon>Eukaryota</taxon>
        <taxon>Fungi</taxon>
        <taxon>Fungi incertae sedis</taxon>
        <taxon>Mucoromycota</taxon>
        <taxon>Mortierellomycotina</taxon>
        <taxon>Mortierellomycetes</taxon>
        <taxon>Mortierellales</taxon>
        <taxon>Mortierellaceae</taxon>
        <taxon>Modicella</taxon>
    </lineage>
</organism>
<evidence type="ECO:0000256" key="1">
    <source>
        <dbReference type="SAM" id="MobiDB-lite"/>
    </source>
</evidence>
<evidence type="ECO:0000256" key="2">
    <source>
        <dbReference type="SAM" id="Phobius"/>
    </source>
</evidence>
<dbReference type="AlphaFoldDB" id="A0A9P6M8E5"/>
<feature type="region of interest" description="Disordered" evidence="1">
    <location>
        <begin position="1"/>
        <end position="34"/>
    </location>
</feature>
<gene>
    <name evidence="3" type="ORF">BGZ65_005961</name>
</gene>
<feature type="non-terminal residue" evidence="3">
    <location>
        <position position="151"/>
    </location>
</feature>
<keyword evidence="2" id="KW-1133">Transmembrane helix</keyword>
<proteinExistence type="predicted"/>
<sequence length="151" mass="16665">MSTVNSPDEVPTAELPDRKRTVPKRKDMPPTTTKDICGDILSSSPEHNRPTTTFKYLKHYGSRLWLFLTDSSMIPGDGLLSKGAAVAFLPVLMTTILIVGTVIETSNMIRSMKSSIETSNMIRSMKSSNNSKSSDEDSCPKKEIITLNKIN</sequence>
<dbReference type="EMBL" id="JAAAHW010003965">
    <property type="protein sequence ID" value="KAF9979817.1"/>
    <property type="molecule type" value="Genomic_DNA"/>
</dbReference>
<keyword evidence="2" id="KW-0472">Membrane</keyword>
<evidence type="ECO:0000313" key="4">
    <source>
        <dbReference type="Proteomes" id="UP000749646"/>
    </source>
</evidence>
<evidence type="ECO:0000313" key="3">
    <source>
        <dbReference type="EMBL" id="KAF9979817.1"/>
    </source>
</evidence>
<protein>
    <submittedName>
        <fullName evidence="3">Uncharacterized protein</fullName>
    </submittedName>
</protein>
<keyword evidence="4" id="KW-1185">Reference proteome</keyword>
<dbReference type="Proteomes" id="UP000749646">
    <property type="component" value="Unassembled WGS sequence"/>
</dbReference>